<keyword evidence="1" id="KW-0812">Transmembrane</keyword>
<organism evidence="2 3">
    <name type="scientific">Brachybacterium equifaecis</name>
    <dbReference type="NCBI Taxonomy" id="2910770"/>
    <lineage>
        <taxon>Bacteria</taxon>
        <taxon>Bacillati</taxon>
        <taxon>Actinomycetota</taxon>
        <taxon>Actinomycetes</taxon>
        <taxon>Micrococcales</taxon>
        <taxon>Dermabacteraceae</taxon>
        <taxon>Brachybacterium</taxon>
    </lineage>
</organism>
<keyword evidence="1" id="KW-1133">Transmembrane helix</keyword>
<proteinExistence type="predicted"/>
<dbReference type="RefSeq" id="WP_249738320.1">
    <property type="nucleotide sequence ID" value="NZ_JAKNCJ010000010.1"/>
</dbReference>
<evidence type="ECO:0000256" key="1">
    <source>
        <dbReference type="SAM" id="Phobius"/>
    </source>
</evidence>
<feature type="transmembrane region" description="Helical" evidence="1">
    <location>
        <begin position="68"/>
        <end position="89"/>
    </location>
</feature>
<keyword evidence="1" id="KW-0472">Membrane</keyword>
<keyword evidence="3" id="KW-1185">Reference proteome</keyword>
<dbReference type="EMBL" id="JAKNCJ010000010">
    <property type="protein sequence ID" value="MCL6424238.1"/>
    <property type="molecule type" value="Genomic_DNA"/>
</dbReference>
<gene>
    <name evidence="2" type="ORF">Bequi_12760</name>
</gene>
<feature type="transmembrane region" description="Helical" evidence="1">
    <location>
        <begin position="32"/>
        <end position="56"/>
    </location>
</feature>
<reference evidence="2" key="1">
    <citation type="submission" date="2022-02" db="EMBL/GenBank/DDBJ databases">
        <authorList>
            <person name="Lee M."/>
            <person name="Kim S.-J."/>
            <person name="Jung M.-Y."/>
        </authorList>
    </citation>
    <scope>NUCLEOTIDE SEQUENCE</scope>
    <source>
        <strain evidence="2">JHP9</strain>
    </source>
</reference>
<evidence type="ECO:0000313" key="2">
    <source>
        <dbReference type="EMBL" id="MCL6424238.1"/>
    </source>
</evidence>
<comment type="caution">
    <text evidence="2">The sequence shown here is derived from an EMBL/GenBank/DDBJ whole genome shotgun (WGS) entry which is preliminary data.</text>
</comment>
<sequence length="458" mass="50491">MPSPNPGANAAVVPEQMSRSARLRARMNQSWWMLRPALIFCALVAMFAVTFLLYTYGTVDGTYWREMAVALIGTLLTITASLGIALVAFRAQLRAHREAETLRRFDASAWRSGSLSVGAMRIPGIAVIASAGHGREWTESAAMEWEPGFAAEREEDAIARDAYRLRVPAAEARARELSIALTDDACVDLRAARIALERSGDRRRPVYRLTAARSTYYRFLATGADLDAPLEAPSTGGRSLREAWGLDVHSLEDLGHLPFLAKVGCGTAVVTSDNRLVLGVRGRSMIAGTDPSAPRTRAKVHIVAEGMTPDDVDGEGRIDPRLSSVRGMHEELSLGSSSRDLGAVREQIATGFFLDHLRMQPCFSYLARVSLSWDELRTAAPASQDFWEVTELRDMPFDISHVGLRRLLLGRHPDMEFASNHAAAVVWFACLYEFGFHRMRDALSIPLPPDGVQREEIL</sequence>
<evidence type="ECO:0000313" key="3">
    <source>
        <dbReference type="Proteomes" id="UP001203761"/>
    </source>
</evidence>
<dbReference type="Proteomes" id="UP001203761">
    <property type="component" value="Unassembled WGS sequence"/>
</dbReference>
<name>A0ABT0R491_9MICO</name>
<accession>A0ABT0R491</accession>
<protein>
    <submittedName>
        <fullName evidence="2">Uncharacterized protein</fullName>
    </submittedName>
</protein>